<dbReference type="RefSeq" id="WP_347437884.1">
    <property type="nucleotide sequence ID" value="NZ_CP089291.1"/>
</dbReference>
<evidence type="ECO:0000259" key="1">
    <source>
        <dbReference type="Pfam" id="PF07005"/>
    </source>
</evidence>
<dbReference type="GO" id="GO:0016301">
    <property type="term" value="F:kinase activity"/>
    <property type="evidence" value="ECO:0007669"/>
    <property type="project" value="UniProtKB-KW"/>
</dbReference>
<keyword evidence="3" id="KW-1185">Reference proteome</keyword>
<protein>
    <submittedName>
        <fullName evidence="2">Four-carbon acid sugar kinase family protein</fullName>
    </submittedName>
</protein>
<accession>A0ABY4CLH2</accession>
<dbReference type="InterPro" id="IPR010737">
    <property type="entry name" value="4-carb_acid_sugar_kinase_N"/>
</dbReference>
<dbReference type="Proteomes" id="UP000830167">
    <property type="component" value="Chromosome"/>
</dbReference>
<dbReference type="Gene3D" id="3.40.50.10840">
    <property type="entry name" value="Putative sugar-binding, N-terminal domain"/>
    <property type="match status" value="1"/>
</dbReference>
<dbReference type="Pfam" id="PF07005">
    <property type="entry name" value="SBD_N"/>
    <property type="match status" value="1"/>
</dbReference>
<keyword evidence="2" id="KW-0808">Transferase</keyword>
<feature type="domain" description="Four-carbon acid sugar kinase N-terminal" evidence="1">
    <location>
        <begin position="12"/>
        <end position="252"/>
    </location>
</feature>
<keyword evidence="2" id="KW-0418">Kinase</keyword>
<evidence type="ECO:0000313" key="3">
    <source>
        <dbReference type="Proteomes" id="UP000830167"/>
    </source>
</evidence>
<organism evidence="2 3">
    <name type="scientific">Fodinisporobacter ferrooxydans</name>
    <dbReference type="NCBI Taxonomy" id="2901836"/>
    <lineage>
        <taxon>Bacteria</taxon>
        <taxon>Bacillati</taxon>
        <taxon>Bacillota</taxon>
        <taxon>Bacilli</taxon>
        <taxon>Bacillales</taxon>
        <taxon>Alicyclobacillaceae</taxon>
        <taxon>Fodinisporobacter</taxon>
    </lineage>
</organism>
<name>A0ABY4CLH2_9BACL</name>
<reference evidence="2" key="1">
    <citation type="submission" date="2021-12" db="EMBL/GenBank/DDBJ databases">
        <title>Alicyclobacillaceae gen. nov., sp. nov., isolated from chalcocite enrichment system.</title>
        <authorList>
            <person name="Jiang Z."/>
        </authorList>
    </citation>
    <scope>NUCLEOTIDE SEQUENCE</scope>
    <source>
        <strain evidence="2">MYW30-H2</strain>
    </source>
</reference>
<sequence>MKPESTNHLLLCYYGDDFTGSTDSMEALAAHGVKTVLFLQPPTIEQLKEKFPDIQCFGVAGTSRSMTPEAMERELQQVFRQLQLFKTPIVHYKVCSTFDSSPAVGSIGKVIDIGKQRFAESRVIPLLVGAPALQRYTVFGNHFATVCEDTYRLDRHPTMSKHPITPMHESDLRIHLNNQTSSKIALMDLFDLEGDLDAVIQRFERRLESRPDVMLFDVFDQKRLETAGALLWRETQTTQLFVVGSSGVQYALTSYWKSQGMIDGSNLESMNHCQPVEQLLVISGSCSPVTR</sequence>
<dbReference type="SUPFAM" id="SSF142764">
    <property type="entry name" value="YgbK-like"/>
    <property type="match status" value="1"/>
</dbReference>
<evidence type="ECO:0000313" key="2">
    <source>
        <dbReference type="EMBL" id="UOF91194.1"/>
    </source>
</evidence>
<dbReference type="InterPro" id="IPR037051">
    <property type="entry name" value="4-carb_acid_sugar_kinase_N_sf"/>
</dbReference>
<proteinExistence type="predicted"/>
<dbReference type="EMBL" id="CP089291">
    <property type="protein sequence ID" value="UOF91194.1"/>
    <property type="molecule type" value="Genomic_DNA"/>
</dbReference>
<gene>
    <name evidence="2" type="ORF">LSG31_02745</name>
</gene>